<dbReference type="GO" id="GO:0003729">
    <property type="term" value="F:mRNA binding"/>
    <property type="evidence" value="ECO:0007669"/>
    <property type="project" value="InterPro"/>
</dbReference>
<dbReference type="Gene3D" id="3.30.70.330">
    <property type="match status" value="1"/>
</dbReference>
<keyword evidence="1" id="KW-0677">Repeat</keyword>
<keyword evidence="2" id="KW-0694">RNA-binding</keyword>
<proteinExistence type="predicted"/>
<dbReference type="InterPro" id="IPR050825">
    <property type="entry name" value="RBM42_RBP45_47-like"/>
</dbReference>
<organism evidence="3 4">
    <name type="scientific">Coptis chinensis</name>
    <dbReference type="NCBI Taxonomy" id="261450"/>
    <lineage>
        <taxon>Eukaryota</taxon>
        <taxon>Viridiplantae</taxon>
        <taxon>Streptophyta</taxon>
        <taxon>Embryophyta</taxon>
        <taxon>Tracheophyta</taxon>
        <taxon>Spermatophyta</taxon>
        <taxon>Magnoliopsida</taxon>
        <taxon>Ranunculales</taxon>
        <taxon>Ranunculaceae</taxon>
        <taxon>Coptidoideae</taxon>
        <taxon>Coptis</taxon>
    </lineage>
</organism>
<name>A0A835HYZ4_9MAGN</name>
<accession>A0A835HYZ4</accession>
<dbReference type="PANTHER" id="PTHR47640">
    <property type="entry name" value="TRNA SELENOCYSTEINE 1-ASSOCIATED PROTEIN 1-RELATED-RELATED"/>
    <property type="match status" value="1"/>
</dbReference>
<dbReference type="SUPFAM" id="SSF54928">
    <property type="entry name" value="RNA-binding domain, RBD"/>
    <property type="match status" value="1"/>
</dbReference>
<dbReference type="Proteomes" id="UP000631114">
    <property type="component" value="Unassembled WGS sequence"/>
</dbReference>
<dbReference type="InterPro" id="IPR035979">
    <property type="entry name" value="RBD_domain_sf"/>
</dbReference>
<evidence type="ECO:0000256" key="2">
    <source>
        <dbReference type="ARBA" id="ARBA00022884"/>
    </source>
</evidence>
<dbReference type="EMBL" id="JADFTS010000005">
    <property type="protein sequence ID" value="KAF9606992.1"/>
    <property type="molecule type" value="Genomic_DNA"/>
</dbReference>
<dbReference type="OrthoDB" id="446113at2759"/>
<dbReference type="PANTHER" id="PTHR47640:SF10">
    <property type="entry name" value="TRNA SELENOCYSTEINE 1-ASSOCIATED PROTEIN 1-RELATED"/>
    <property type="match status" value="1"/>
</dbReference>
<protein>
    <submittedName>
        <fullName evidence="3">Uncharacterized protein</fullName>
    </submittedName>
</protein>
<gene>
    <name evidence="3" type="ORF">IFM89_030411</name>
</gene>
<comment type="caution">
    <text evidence="3">The sequence shown here is derived from an EMBL/GenBank/DDBJ whole genome shotgun (WGS) entry which is preliminary data.</text>
</comment>
<sequence length="271" mass="29930">MGANERVLRTYNGTLMPGTDQPFRLNWPSFGIGERHPDAGPEHSIFVGDLAPDVMDYLLQETFRARYPSVRGAKPNRISLCYSKEGSWFLATVIILHEAVYPTLAFCTVAVQPFPTVDNDITNTTMKSRQSAEVAIQRLNGTMIGQQTVRLSWGRNQLGIWAQPSDPHQWNGAYYGYGQGYDAYGYGAAPDPSLYSYGAYTGYGRHFQAEGSQEMVAMAGVVPSVEQKEELYDPLGTPNVGKLNSAYLAVHGSVMVGRPLWLKTSALYQQA</sequence>
<evidence type="ECO:0000256" key="1">
    <source>
        <dbReference type="ARBA" id="ARBA00022737"/>
    </source>
</evidence>
<evidence type="ECO:0000313" key="3">
    <source>
        <dbReference type="EMBL" id="KAF9606992.1"/>
    </source>
</evidence>
<dbReference type="AlphaFoldDB" id="A0A835HYZ4"/>
<keyword evidence="4" id="KW-1185">Reference proteome</keyword>
<dbReference type="InterPro" id="IPR012677">
    <property type="entry name" value="Nucleotide-bd_a/b_plait_sf"/>
</dbReference>
<dbReference type="GO" id="GO:0005829">
    <property type="term" value="C:cytosol"/>
    <property type="evidence" value="ECO:0007669"/>
    <property type="project" value="TreeGrafter"/>
</dbReference>
<evidence type="ECO:0000313" key="4">
    <source>
        <dbReference type="Proteomes" id="UP000631114"/>
    </source>
</evidence>
<reference evidence="3 4" key="1">
    <citation type="submission" date="2020-10" db="EMBL/GenBank/DDBJ databases">
        <title>The Coptis chinensis genome and diversification of protoberbering-type alkaloids.</title>
        <authorList>
            <person name="Wang B."/>
            <person name="Shu S."/>
            <person name="Song C."/>
            <person name="Liu Y."/>
        </authorList>
    </citation>
    <scope>NUCLEOTIDE SEQUENCE [LARGE SCALE GENOMIC DNA]</scope>
    <source>
        <strain evidence="3">HL-2020</strain>
        <tissue evidence="3">Leaf</tissue>
    </source>
</reference>